<evidence type="ECO:0000313" key="2">
    <source>
        <dbReference type="EMBL" id="MBD1394240.1"/>
    </source>
</evidence>
<dbReference type="AlphaFoldDB" id="A0A926S1N7"/>
<feature type="chain" id="PRO_5038055818" description="DUF4919 domain-containing protein" evidence="1">
    <location>
        <begin position="22"/>
        <end position="198"/>
    </location>
</feature>
<comment type="caution">
    <text evidence="2">The sequence shown here is derived from an EMBL/GenBank/DDBJ whole genome shotgun (WGS) entry which is preliminary data.</text>
</comment>
<feature type="signal peptide" evidence="1">
    <location>
        <begin position="1"/>
        <end position="21"/>
    </location>
</feature>
<reference evidence="2" key="1">
    <citation type="submission" date="2020-09" db="EMBL/GenBank/DDBJ databases">
        <title>Novel species of Mucilaginibacter isolated from a glacier on the Tibetan Plateau.</title>
        <authorList>
            <person name="Liu Q."/>
            <person name="Xin Y.-H."/>
        </authorList>
    </citation>
    <scope>NUCLEOTIDE SEQUENCE</scope>
    <source>
        <strain evidence="2">ZB1P21</strain>
    </source>
</reference>
<proteinExistence type="predicted"/>
<keyword evidence="3" id="KW-1185">Reference proteome</keyword>
<sequence length="198" mass="22830">MKIKLISFAFIFVGLTSVCFAQDYKDNIRQRFDEFYKLTAAGKTEESLEYIPDTFFNIIPKTQMAAALKQVMNNKDINYKILDYKITEIADSKNVDDNYYSTLKYVSNLTMKFNDIDTIKNDGNKKARLNLIKLSLANTFGSDNVKLDETTGMYSITAHKKSCAVSKNGRTGWQFVNFESRQRLIMEKILPKEIIESF</sequence>
<protein>
    <recommendedName>
        <fullName evidence="4">DUF4919 domain-containing protein</fullName>
    </recommendedName>
</protein>
<dbReference type="RefSeq" id="WP_191163977.1">
    <property type="nucleotide sequence ID" value="NZ_JACWMX010000005.1"/>
</dbReference>
<evidence type="ECO:0008006" key="4">
    <source>
        <dbReference type="Google" id="ProtNLM"/>
    </source>
</evidence>
<evidence type="ECO:0000313" key="3">
    <source>
        <dbReference type="Proteomes" id="UP000619078"/>
    </source>
</evidence>
<evidence type="ECO:0000256" key="1">
    <source>
        <dbReference type="SAM" id="SignalP"/>
    </source>
</evidence>
<keyword evidence="1" id="KW-0732">Signal</keyword>
<dbReference type="EMBL" id="JACWMX010000005">
    <property type="protein sequence ID" value="MBD1394240.1"/>
    <property type="molecule type" value="Genomic_DNA"/>
</dbReference>
<dbReference type="Proteomes" id="UP000619078">
    <property type="component" value="Unassembled WGS sequence"/>
</dbReference>
<accession>A0A926S1N7</accession>
<organism evidence="2 3">
    <name type="scientific">Mucilaginibacter glaciei</name>
    <dbReference type="NCBI Taxonomy" id="2772109"/>
    <lineage>
        <taxon>Bacteria</taxon>
        <taxon>Pseudomonadati</taxon>
        <taxon>Bacteroidota</taxon>
        <taxon>Sphingobacteriia</taxon>
        <taxon>Sphingobacteriales</taxon>
        <taxon>Sphingobacteriaceae</taxon>
        <taxon>Mucilaginibacter</taxon>
    </lineage>
</organism>
<name>A0A926S1N7_9SPHI</name>
<gene>
    <name evidence="2" type="ORF">IDJ76_14115</name>
</gene>